<dbReference type="Pfam" id="PF07714">
    <property type="entry name" value="PK_Tyr_Ser-Thr"/>
    <property type="match status" value="1"/>
</dbReference>
<reference evidence="7" key="1">
    <citation type="submission" date="2013-09" db="EMBL/GenBank/DDBJ databases">
        <title>Corchorus olitorius genome sequencing.</title>
        <authorList>
            <person name="Alam M."/>
            <person name="Haque M.S."/>
            <person name="Islam M.S."/>
            <person name="Emdad E.M."/>
            <person name="Islam M.M."/>
            <person name="Ahmed B."/>
            <person name="Halim A."/>
            <person name="Hossen Q.M.M."/>
            <person name="Hossain M.Z."/>
            <person name="Ahmed R."/>
            <person name="Khan M.M."/>
            <person name="Islam R."/>
            <person name="Rashid M.M."/>
            <person name="Khan S.A."/>
            <person name="Rahman M.S."/>
            <person name="Alam M."/>
            <person name="Yahiya A.S."/>
            <person name="Khan M.S."/>
            <person name="Azam M.S."/>
            <person name="Haque T."/>
            <person name="Lashkar M.Z.H."/>
            <person name="Akhand A.I."/>
            <person name="Morshed G."/>
            <person name="Roy S."/>
            <person name="Uddin K.S."/>
            <person name="Rabeya T."/>
            <person name="Hossain A.S."/>
            <person name="Chowdhury A."/>
            <person name="Snigdha A.R."/>
            <person name="Mortoza M.S."/>
            <person name="Matin S.A."/>
            <person name="Hoque S.M.E."/>
            <person name="Islam M.K."/>
            <person name="Roy D.K."/>
            <person name="Haider R."/>
            <person name="Moosa M.M."/>
            <person name="Elias S.M."/>
            <person name="Hasan A.M."/>
            <person name="Jahan S."/>
            <person name="Shafiuddin M."/>
            <person name="Mahmood N."/>
            <person name="Shommy N.S."/>
        </authorList>
    </citation>
    <scope>NUCLEOTIDE SEQUENCE [LARGE SCALE GENOMIC DNA]</scope>
    <source>
        <strain evidence="7">cv. O-4</strain>
    </source>
</reference>
<dbReference type="SUPFAM" id="SSF56112">
    <property type="entry name" value="Protein kinase-like (PK-like)"/>
    <property type="match status" value="1"/>
</dbReference>
<accession>A0A1R3L422</accession>
<dbReference type="InterPro" id="IPR000719">
    <property type="entry name" value="Prot_kinase_dom"/>
</dbReference>
<feature type="domain" description="Protein kinase" evidence="5">
    <location>
        <begin position="1"/>
        <end position="193"/>
    </location>
</feature>
<keyword evidence="7" id="KW-1185">Reference proteome</keyword>
<dbReference type="Gene3D" id="1.10.510.10">
    <property type="entry name" value="Transferase(Phosphotransferase) domain 1"/>
    <property type="match status" value="1"/>
</dbReference>
<evidence type="ECO:0000256" key="2">
    <source>
        <dbReference type="ARBA" id="ARBA00022741"/>
    </source>
</evidence>
<protein>
    <recommendedName>
        <fullName evidence="5">Protein kinase domain-containing protein</fullName>
    </recommendedName>
</protein>
<dbReference type="PROSITE" id="PS50011">
    <property type="entry name" value="PROTEIN_KINASE_DOM"/>
    <property type="match status" value="1"/>
</dbReference>
<proteinExistence type="predicted"/>
<dbReference type="PANTHER" id="PTHR47973">
    <property type="entry name" value="CYSTEINE-RICH RECEPTOR-LIKE PROTEIN KINASE 3"/>
    <property type="match status" value="1"/>
</dbReference>
<evidence type="ECO:0000256" key="4">
    <source>
        <dbReference type="ARBA" id="ARBA00022840"/>
    </source>
</evidence>
<keyword evidence="4" id="KW-0067">ATP-binding</keyword>
<dbReference type="InterPro" id="IPR001245">
    <property type="entry name" value="Ser-Thr/Tyr_kinase_cat_dom"/>
</dbReference>
<dbReference type="AlphaFoldDB" id="A0A1R3L422"/>
<sequence>MSDIGKGKAEPLTWKSRKKIAIDIANVVAYLHTALPRPVIHRGLSLVSMVIDTNSVVAKLADFSLSVTIPEGKSHVEVDKITGITGYMAPEIFEHIFNEKADVYSFGIVLLELVSGRKSDPLELSVEEATLKEFVLDHVENIGLNEIVDKIVSNEGINHEELTSFIKIALHCTKENPEERPMITDVAKQLRQLDNASK</sequence>
<organism evidence="6 7">
    <name type="scientific">Corchorus olitorius</name>
    <dbReference type="NCBI Taxonomy" id="93759"/>
    <lineage>
        <taxon>Eukaryota</taxon>
        <taxon>Viridiplantae</taxon>
        <taxon>Streptophyta</taxon>
        <taxon>Embryophyta</taxon>
        <taxon>Tracheophyta</taxon>
        <taxon>Spermatophyta</taxon>
        <taxon>Magnoliopsida</taxon>
        <taxon>eudicotyledons</taxon>
        <taxon>Gunneridae</taxon>
        <taxon>Pentapetalae</taxon>
        <taxon>rosids</taxon>
        <taxon>malvids</taxon>
        <taxon>Malvales</taxon>
        <taxon>Malvaceae</taxon>
        <taxon>Grewioideae</taxon>
        <taxon>Apeibeae</taxon>
        <taxon>Corchorus</taxon>
    </lineage>
</organism>
<name>A0A1R3L422_9ROSI</name>
<dbReference type="GO" id="GO:0004713">
    <property type="term" value="F:protein tyrosine kinase activity"/>
    <property type="evidence" value="ECO:0007669"/>
    <property type="project" value="InterPro"/>
</dbReference>
<dbReference type="InterPro" id="IPR020635">
    <property type="entry name" value="Tyr_kinase_cat_dom"/>
</dbReference>
<keyword evidence="2" id="KW-0547">Nucleotide-binding</keyword>
<dbReference type="OrthoDB" id="75710at2759"/>
<dbReference type="EMBL" id="AWUE01002260">
    <property type="protein sequence ID" value="OMP14057.1"/>
    <property type="molecule type" value="Genomic_DNA"/>
</dbReference>
<dbReference type="InterPro" id="IPR052059">
    <property type="entry name" value="CR_Ser/Thr_kinase"/>
</dbReference>
<evidence type="ECO:0000313" key="6">
    <source>
        <dbReference type="EMBL" id="OMP14057.1"/>
    </source>
</evidence>
<dbReference type="STRING" id="93759.A0A1R3L422"/>
<dbReference type="Proteomes" id="UP000187203">
    <property type="component" value="Unassembled WGS sequence"/>
</dbReference>
<comment type="caution">
    <text evidence="6">The sequence shown here is derived from an EMBL/GenBank/DDBJ whole genome shotgun (WGS) entry which is preliminary data.</text>
</comment>
<evidence type="ECO:0000313" key="7">
    <source>
        <dbReference type="Proteomes" id="UP000187203"/>
    </source>
</evidence>
<dbReference type="InterPro" id="IPR011009">
    <property type="entry name" value="Kinase-like_dom_sf"/>
</dbReference>
<evidence type="ECO:0000256" key="3">
    <source>
        <dbReference type="ARBA" id="ARBA00022777"/>
    </source>
</evidence>
<evidence type="ECO:0000259" key="5">
    <source>
        <dbReference type="PROSITE" id="PS50011"/>
    </source>
</evidence>
<dbReference type="SMART" id="SM00219">
    <property type="entry name" value="TyrKc"/>
    <property type="match status" value="1"/>
</dbReference>
<keyword evidence="3" id="KW-0418">Kinase</keyword>
<evidence type="ECO:0000256" key="1">
    <source>
        <dbReference type="ARBA" id="ARBA00022679"/>
    </source>
</evidence>
<gene>
    <name evidence="6" type="ORF">COLO4_00361</name>
</gene>
<keyword evidence="1" id="KW-0808">Transferase</keyword>
<dbReference type="GO" id="GO:0005524">
    <property type="term" value="F:ATP binding"/>
    <property type="evidence" value="ECO:0007669"/>
    <property type="project" value="UniProtKB-KW"/>
</dbReference>